<dbReference type="Proteomes" id="UP001515480">
    <property type="component" value="Unassembled WGS sequence"/>
</dbReference>
<proteinExistence type="predicted"/>
<dbReference type="AlphaFoldDB" id="A0AB34IYP5"/>
<protein>
    <submittedName>
        <fullName evidence="3">Uncharacterized protein</fullName>
    </submittedName>
</protein>
<dbReference type="EMBL" id="JBGBPQ010000015">
    <property type="protein sequence ID" value="KAL1510184.1"/>
    <property type="molecule type" value="Genomic_DNA"/>
</dbReference>
<keyword evidence="1 2" id="KW-0732">Signal</keyword>
<feature type="signal peptide" evidence="2">
    <location>
        <begin position="1"/>
        <end position="28"/>
    </location>
</feature>
<feature type="chain" id="PRO_5044349067" evidence="2">
    <location>
        <begin position="29"/>
        <end position="121"/>
    </location>
</feature>
<dbReference type="Gene3D" id="2.130.10.130">
    <property type="entry name" value="Integrin alpha, N-terminal"/>
    <property type="match status" value="1"/>
</dbReference>
<evidence type="ECO:0000313" key="3">
    <source>
        <dbReference type="EMBL" id="KAL1510184.1"/>
    </source>
</evidence>
<dbReference type="InterPro" id="IPR028994">
    <property type="entry name" value="Integrin_alpha_N"/>
</dbReference>
<reference evidence="3 4" key="1">
    <citation type="journal article" date="2024" name="Science">
        <title>Giant polyketide synthase enzymes in the biosynthesis of giant marine polyether toxins.</title>
        <authorList>
            <person name="Fallon T.R."/>
            <person name="Shende V.V."/>
            <person name="Wierzbicki I.H."/>
            <person name="Pendleton A.L."/>
            <person name="Watervoot N.F."/>
            <person name="Auber R.P."/>
            <person name="Gonzalez D.J."/>
            <person name="Wisecaver J.H."/>
            <person name="Moore B.S."/>
        </authorList>
    </citation>
    <scope>NUCLEOTIDE SEQUENCE [LARGE SCALE GENOMIC DNA]</scope>
    <source>
        <strain evidence="3 4">12B1</strain>
    </source>
</reference>
<sequence>MGSDVRRTRSSTAFLLVLLTLKAGPARASFELKAYVKATNPGDHDYFGFAVAMSGDTLVVGAKDEDSCATGVATTAATDNGCNVAGAAYVYTRSGTAWAFEAYVKAPNTGAEDQFGHAIGT</sequence>
<evidence type="ECO:0000313" key="4">
    <source>
        <dbReference type="Proteomes" id="UP001515480"/>
    </source>
</evidence>
<evidence type="ECO:0000256" key="1">
    <source>
        <dbReference type="ARBA" id="ARBA00022729"/>
    </source>
</evidence>
<evidence type="ECO:0000256" key="2">
    <source>
        <dbReference type="SAM" id="SignalP"/>
    </source>
</evidence>
<dbReference type="InterPro" id="IPR013517">
    <property type="entry name" value="FG-GAP"/>
</dbReference>
<dbReference type="Pfam" id="PF14312">
    <property type="entry name" value="FG-GAP_2"/>
    <property type="match status" value="1"/>
</dbReference>
<keyword evidence="4" id="KW-1185">Reference proteome</keyword>
<accession>A0AB34IYP5</accession>
<organism evidence="3 4">
    <name type="scientific">Prymnesium parvum</name>
    <name type="common">Toxic golden alga</name>
    <dbReference type="NCBI Taxonomy" id="97485"/>
    <lineage>
        <taxon>Eukaryota</taxon>
        <taxon>Haptista</taxon>
        <taxon>Haptophyta</taxon>
        <taxon>Prymnesiophyceae</taxon>
        <taxon>Prymnesiales</taxon>
        <taxon>Prymnesiaceae</taxon>
        <taxon>Prymnesium</taxon>
    </lineage>
</organism>
<gene>
    <name evidence="3" type="ORF">AB1Y20_006514</name>
</gene>
<name>A0AB34IYP5_PRYPA</name>
<comment type="caution">
    <text evidence="3">The sequence shown here is derived from an EMBL/GenBank/DDBJ whole genome shotgun (WGS) entry which is preliminary data.</text>
</comment>